<evidence type="ECO:0000313" key="3">
    <source>
        <dbReference type="Proteomes" id="UP000051581"/>
    </source>
</evidence>
<dbReference type="SMART" id="SM00880">
    <property type="entry name" value="CHAD"/>
    <property type="match status" value="1"/>
</dbReference>
<dbReference type="InterPro" id="IPR007899">
    <property type="entry name" value="CHAD_dom"/>
</dbReference>
<keyword evidence="3" id="KW-1185">Reference proteome</keyword>
<protein>
    <submittedName>
        <fullName evidence="2">CHAD domain-containing protein</fullName>
    </submittedName>
</protein>
<name>A0A0R1KVP6_9LACO</name>
<evidence type="ECO:0000259" key="1">
    <source>
        <dbReference type="PROSITE" id="PS51708"/>
    </source>
</evidence>
<dbReference type="Pfam" id="PF05235">
    <property type="entry name" value="CHAD"/>
    <property type="match status" value="1"/>
</dbReference>
<dbReference type="Gene3D" id="1.40.20.10">
    <property type="entry name" value="CHAD domain"/>
    <property type="match status" value="1"/>
</dbReference>
<dbReference type="InterPro" id="IPR038186">
    <property type="entry name" value="CHAD_dom_sf"/>
</dbReference>
<accession>A0A0R1KVP6</accession>
<dbReference type="PANTHER" id="PTHR39339">
    <property type="entry name" value="SLR1444 PROTEIN"/>
    <property type="match status" value="1"/>
</dbReference>
<organism evidence="2 3">
    <name type="scientific">Lentilactobacillus sunkii DSM 19904</name>
    <dbReference type="NCBI Taxonomy" id="1423808"/>
    <lineage>
        <taxon>Bacteria</taxon>
        <taxon>Bacillati</taxon>
        <taxon>Bacillota</taxon>
        <taxon>Bacilli</taxon>
        <taxon>Lactobacillales</taxon>
        <taxon>Lactobacillaceae</taxon>
        <taxon>Lentilactobacillus</taxon>
    </lineage>
</organism>
<evidence type="ECO:0000313" key="2">
    <source>
        <dbReference type="EMBL" id="KRK87654.1"/>
    </source>
</evidence>
<sequence length="269" mass="31688">MNDRAYEKGEPNMSIQTILQERYKAIQVELVRYLNNPYDPDRTHDLRVTIRTLRGLIKFLKRRITPESYDVINSNLSQAAMLFSDLRELDVLIEQAGAYAYAHPDKETNYQHLFSVLREDRQEEMKRTLADEAMTTLKNELQQAHKQVSALKFSGNDDLHQYIVKEMHRRYHKLMKMFERLDSDDYPQVHHVRKRAKTLRYASTQFADFATRKANKSAKLAKDIQDDTGTITDAHVNYMRLYQLAETVKNDDDKKLLLDIADDQLNKFK</sequence>
<dbReference type="PANTHER" id="PTHR39339:SF1">
    <property type="entry name" value="CHAD DOMAIN-CONTAINING PROTEIN"/>
    <property type="match status" value="1"/>
</dbReference>
<comment type="caution">
    <text evidence="2">The sequence shown here is derived from an EMBL/GenBank/DDBJ whole genome shotgun (WGS) entry which is preliminary data.</text>
</comment>
<dbReference type="AlphaFoldDB" id="A0A0R1KVP6"/>
<gene>
    <name evidence="2" type="ORF">FD17_GL000869</name>
</gene>
<dbReference type="PROSITE" id="PS51708">
    <property type="entry name" value="CHAD"/>
    <property type="match status" value="1"/>
</dbReference>
<reference evidence="2 3" key="1">
    <citation type="journal article" date="2015" name="Genome Announc.">
        <title>Expanding the biotechnology potential of lactobacilli through comparative genomics of 213 strains and associated genera.</title>
        <authorList>
            <person name="Sun Z."/>
            <person name="Harris H.M."/>
            <person name="McCann A."/>
            <person name="Guo C."/>
            <person name="Argimon S."/>
            <person name="Zhang W."/>
            <person name="Yang X."/>
            <person name="Jeffery I.B."/>
            <person name="Cooney J.C."/>
            <person name="Kagawa T.F."/>
            <person name="Liu W."/>
            <person name="Song Y."/>
            <person name="Salvetti E."/>
            <person name="Wrobel A."/>
            <person name="Rasinkangas P."/>
            <person name="Parkhill J."/>
            <person name="Rea M.C."/>
            <person name="O'Sullivan O."/>
            <person name="Ritari J."/>
            <person name="Douillard F.P."/>
            <person name="Paul Ross R."/>
            <person name="Yang R."/>
            <person name="Briner A.E."/>
            <person name="Felis G.E."/>
            <person name="de Vos W.M."/>
            <person name="Barrangou R."/>
            <person name="Klaenhammer T.R."/>
            <person name="Caufield P.W."/>
            <person name="Cui Y."/>
            <person name="Zhang H."/>
            <person name="O'Toole P.W."/>
        </authorList>
    </citation>
    <scope>NUCLEOTIDE SEQUENCE [LARGE SCALE GENOMIC DNA]</scope>
    <source>
        <strain evidence="2 3">DSM 19904</strain>
    </source>
</reference>
<dbReference type="PATRIC" id="fig|1423808.3.peg.873"/>
<feature type="domain" description="CHAD" evidence="1">
    <location>
        <begin position="8"/>
        <end position="269"/>
    </location>
</feature>
<dbReference type="EMBL" id="AZEA01000017">
    <property type="protein sequence ID" value="KRK87654.1"/>
    <property type="molecule type" value="Genomic_DNA"/>
</dbReference>
<dbReference type="Proteomes" id="UP000051581">
    <property type="component" value="Unassembled WGS sequence"/>
</dbReference>
<proteinExistence type="predicted"/>